<dbReference type="GO" id="GO:0008834">
    <property type="term" value="F:ditrans,polycis-undecaprenyl-diphosphate synthase [(2E,6E)-farnesyl-diphosphate specific] activity"/>
    <property type="evidence" value="ECO:0007669"/>
    <property type="project" value="TreeGrafter"/>
</dbReference>
<evidence type="ECO:0000313" key="2">
    <source>
        <dbReference type="EMBL" id="EFE48293.1"/>
    </source>
</evidence>
<dbReference type="EMBL" id="ADBF01000256">
    <property type="protein sequence ID" value="EFE48293.1"/>
    <property type="molecule type" value="Genomic_DNA"/>
</dbReference>
<evidence type="ECO:0000256" key="1">
    <source>
        <dbReference type="ARBA" id="ARBA00022679"/>
    </source>
</evidence>
<accession>D4DV16</accession>
<organism evidence="2 3">
    <name type="scientific">Neisseria elongata subsp. glycolytica ATCC 29315</name>
    <dbReference type="NCBI Taxonomy" id="546263"/>
    <lineage>
        <taxon>Bacteria</taxon>
        <taxon>Pseudomonadati</taxon>
        <taxon>Pseudomonadota</taxon>
        <taxon>Betaproteobacteria</taxon>
        <taxon>Neisseriales</taxon>
        <taxon>Neisseriaceae</taxon>
        <taxon>Neisseria</taxon>
    </lineage>
</organism>
<dbReference type="GO" id="GO:0005829">
    <property type="term" value="C:cytosol"/>
    <property type="evidence" value="ECO:0007669"/>
    <property type="project" value="TreeGrafter"/>
</dbReference>
<dbReference type="PANTHER" id="PTHR10291">
    <property type="entry name" value="DEHYDRODOLICHYL DIPHOSPHATE SYNTHASE FAMILY MEMBER"/>
    <property type="match status" value="1"/>
</dbReference>
<dbReference type="InterPro" id="IPR036424">
    <property type="entry name" value="UPP_synth-like_sf"/>
</dbReference>
<dbReference type="PANTHER" id="PTHR10291:SF0">
    <property type="entry name" value="DEHYDRODOLICHYL DIPHOSPHATE SYNTHASE 2"/>
    <property type="match status" value="1"/>
</dbReference>
<protein>
    <submittedName>
        <fullName evidence="2">Di-trans,poly-cis-decaprenylcistransferase family protein</fullName>
    </submittedName>
</protein>
<dbReference type="GO" id="GO:0000287">
    <property type="term" value="F:magnesium ion binding"/>
    <property type="evidence" value="ECO:0007669"/>
    <property type="project" value="TreeGrafter"/>
</dbReference>
<name>D4DV16_NEIEG</name>
<reference evidence="2 3" key="1">
    <citation type="submission" date="2010-02" db="EMBL/GenBank/DDBJ databases">
        <authorList>
            <person name="Weinstock G."/>
            <person name="Sodergren E."/>
            <person name="Clifton S."/>
            <person name="Fulton L."/>
            <person name="Fulton B."/>
            <person name="Courtney L."/>
            <person name="Fronick C."/>
            <person name="Harrison M."/>
            <person name="Strong C."/>
            <person name="Farmer C."/>
            <person name="Delahaunty K."/>
            <person name="Markovic C."/>
            <person name="Hall O."/>
            <person name="Minx P."/>
            <person name="Tomlinson C."/>
            <person name="Mitreva M."/>
            <person name="Nelson J."/>
            <person name="Hou S."/>
            <person name="Wollam A."/>
            <person name="Pepin K.H."/>
            <person name="Johnson M."/>
            <person name="Bhonagiri V."/>
            <person name="Zhang X."/>
            <person name="Suruliraj S."/>
            <person name="Warren W."/>
            <person name="Chinwalla A."/>
            <person name="Mardis E.R."/>
            <person name="Wilson R.K."/>
        </authorList>
    </citation>
    <scope>NUCLEOTIDE SEQUENCE [LARGE SCALE GENOMIC DNA]</scope>
    <source>
        <strain evidence="2 3">ATCC 29315</strain>
    </source>
</reference>
<dbReference type="Gene3D" id="3.40.1180.10">
    <property type="entry name" value="Decaprenyl diphosphate synthase-like"/>
    <property type="match status" value="1"/>
</dbReference>
<dbReference type="Proteomes" id="UP000005536">
    <property type="component" value="Unassembled WGS sequence"/>
</dbReference>
<dbReference type="Pfam" id="PF01255">
    <property type="entry name" value="Prenyltransf"/>
    <property type="match status" value="1"/>
</dbReference>
<proteinExistence type="predicted"/>
<keyword evidence="1 2" id="KW-0808">Transferase</keyword>
<dbReference type="AlphaFoldDB" id="D4DV16"/>
<dbReference type="GO" id="GO:0016094">
    <property type="term" value="P:polyprenol biosynthetic process"/>
    <property type="evidence" value="ECO:0007669"/>
    <property type="project" value="TreeGrafter"/>
</dbReference>
<sequence length="66" mass="7275">MGHKKGLDALENLCAECSAAGVEYLTVFAFSTENWRRPSDEVGFLMGLFCRHCKNRSNGCTNTICA</sequence>
<gene>
    <name evidence="2" type="ORF">NEIELOOT_02932</name>
</gene>
<dbReference type="SUPFAM" id="SSF64005">
    <property type="entry name" value="Undecaprenyl diphosphate synthase"/>
    <property type="match status" value="1"/>
</dbReference>
<dbReference type="InterPro" id="IPR001441">
    <property type="entry name" value="UPP_synth-like"/>
</dbReference>
<comment type="caution">
    <text evidence="2">The sequence shown here is derived from an EMBL/GenBank/DDBJ whole genome shotgun (WGS) entry which is preliminary data.</text>
</comment>
<evidence type="ECO:0000313" key="3">
    <source>
        <dbReference type="Proteomes" id="UP000005536"/>
    </source>
</evidence>